<name>A0A9W8Q4Y0_AKAMU</name>
<proteinExistence type="inferred from homology"/>
<sequence>MKIREDWRNFDQSFVMQILTPRPKLLEKLFLGILFFSSFIPFSRHICFILNLQEHFYFKDIPRNIHAPPSTNPSKKINPTTMDDKRLNDLLRWSIENTETGAPNGAASAPAGEAPAASNLTPEVMAALMGGPSEADLMIASMEIITASDVTLDNKLIAFDNFEQLIESLDNANNLANLGLWTPLLAQLASDEAELRTMAAWCIGTAVQNNEKTQEKLLAVEGIKPLVALATRDTETEKVRRKAVYALSSAIRNYQPALDAAVAELTAAGHAAEKVDATDMEAVDTIITPLREKAKGAAA</sequence>
<dbReference type="Proteomes" id="UP001144673">
    <property type="component" value="Chromosome 2"/>
</dbReference>
<dbReference type="Gene3D" id="1.25.10.10">
    <property type="entry name" value="Leucine-rich Repeat Variant"/>
    <property type="match status" value="1"/>
</dbReference>
<dbReference type="AlphaFoldDB" id="A0A9W8Q4Y0"/>
<dbReference type="GO" id="GO:0006417">
    <property type="term" value="P:regulation of translation"/>
    <property type="evidence" value="ECO:0007669"/>
    <property type="project" value="UniProtKB-KW"/>
</dbReference>
<dbReference type="InterPro" id="IPR013918">
    <property type="entry name" value="Nucleotide_exch_fac_Fes1"/>
</dbReference>
<evidence type="ECO:0000256" key="6">
    <source>
        <dbReference type="ARBA" id="ARBA00024912"/>
    </source>
</evidence>
<evidence type="ECO:0000256" key="3">
    <source>
        <dbReference type="ARBA" id="ARBA00022490"/>
    </source>
</evidence>
<evidence type="ECO:0000256" key="2">
    <source>
        <dbReference type="ARBA" id="ARBA00011045"/>
    </source>
</evidence>
<dbReference type="RefSeq" id="XP_056049106.1">
    <property type="nucleotide sequence ID" value="XM_056195481.1"/>
</dbReference>
<evidence type="ECO:0000256" key="1">
    <source>
        <dbReference type="ARBA" id="ARBA00004496"/>
    </source>
</evidence>
<keyword evidence="3" id="KW-0963">Cytoplasm</keyword>
<evidence type="ECO:0000313" key="8">
    <source>
        <dbReference type="EMBL" id="KAJ4145436.1"/>
    </source>
</evidence>
<evidence type="ECO:0000259" key="7">
    <source>
        <dbReference type="Pfam" id="PF08609"/>
    </source>
</evidence>
<protein>
    <recommendedName>
        <fullName evidence="7">Nucleotide exchange factor Fes1 domain-containing protein</fullName>
    </recommendedName>
</protein>
<comment type="caution">
    <text evidence="8">The sequence shown here is derived from an EMBL/GenBank/DDBJ whole genome shotgun (WGS) entry which is preliminary data.</text>
</comment>
<keyword evidence="5" id="KW-0810">Translation regulation</keyword>
<dbReference type="PANTHER" id="PTHR19316:SF18">
    <property type="entry name" value="HSP70-BINDING PROTEIN 1"/>
    <property type="match status" value="1"/>
</dbReference>
<accession>A0A9W8Q4Y0</accession>
<organism evidence="8 9">
    <name type="scientific">Akanthomyces muscarius</name>
    <name type="common">Entomopathogenic fungus</name>
    <name type="synonym">Lecanicillium muscarium</name>
    <dbReference type="NCBI Taxonomy" id="2231603"/>
    <lineage>
        <taxon>Eukaryota</taxon>
        <taxon>Fungi</taxon>
        <taxon>Dikarya</taxon>
        <taxon>Ascomycota</taxon>
        <taxon>Pezizomycotina</taxon>
        <taxon>Sordariomycetes</taxon>
        <taxon>Hypocreomycetidae</taxon>
        <taxon>Hypocreales</taxon>
        <taxon>Cordycipitaceae</taxon>
        <taxon>Akanthomyces</taxon>
    </lineage>
</organism>
<dbReference type="FunFam" id="1.25.10.10:FF:000434">
    <property type="entry name" value="Hsp70 nucleotide exchange factor fes1"/>
    <property type="match status" value="1"/>
</dbReference>
<dbReference type="InterPro" id="IPR016024">
    <property type="entry name" value="ARM-type_fold"/>
</dbReference>
<dbReference type="GO" id="GO:0005783">
    <property type="term" value="C:endoplasmic reticulum"/>
    <property type="evidence" value="ECO:0007669"/>
    <property type="project" value="TreeGrafter"/>
</dbReference>
<evidence type="ECO:0000256" key="5">
    <source>
        <dbReference type="ARBA" id="ARBA00022845"/>
    </source>
</evidence>
<keyword evidence="9" id="KW-1185">Reference proteome</keyword>
<dbReference type="KEGG" id="amus:LMH87_004287"/>
<feature type="domain" description="Nucleotide exchange factor Fes1" evidence="7">
    <location>
        <begin position="87"/>
        <end position="175"/>
    </location>
</feature>
<dbReference type="GeneID" id="80891446"/>
<evidence type="ECO:0000313" key="9">
    <source>
        <dbReference type="Proteomes" id="UP001144673"/>
    </source>
</evidence>
<dbReference type="InterPro" id="IPR011989">
    <property type="entry name" value="ARM-like"/>
</dbReference>
<dbReference type="EMBL" id="JAJHUN010000011">
    <property type="protein sequence ID" value="KAJ4145436.1"/>
    <property type="molecule type" value="Genomic_DNA"/>
</dbReference>
<comment type="similarity">
    <text evidence="2">Belongs to the FES1 family.</text>
</comment>
<dbReference type="GO" id="GO:0000774">
    <property type="term" value="F:adenyl-nucleotide exchange factor activity"/>
    <property type="evidence" value="ECO:0007669"/>
    <property type="project" value="TreeGrafter"/>
</dbReference>
<comment type="subcellular location">
    <subcellularLocation>
        <location evidence="1">Cytoplasm</location>
    </subcellularLocation>
</comment>
<gene>
    <name evidence="8" type="ORF">LMH87_004287</name>
</gene>
<keyword evidence="4" id="KW-0677">Repeat</keyword>
<dbReference type="PANTHER" id="PTHR19316">
    <property type="entry name" value="PROTEIN FOLDING REGULATOR"/>
    <property type="match status" value="1"/>
</dbReference>
<dbReference type="SUPFAM" id="SSF48371">
    <property type="entry name" value="ARM repeat"/>
    <property type="match status" value="1"/>
</dbReference>
<dbReference type="Pfam" id="PF08609">
    <property type="entry name" value="Fes1"/>
    <property type="match status" value="1"/>
</dbReference>
<comment type="function">
    <text evidence="6">Functions as a nucleotide exchange factor (NEF) for Hsp70 chaperones which accelerates the release of ADP. Required for fully efficient Hsp70-mediated folding of proteins.</text>
</comment>
<reference evidence="8" key="1">
    <citation type="journal article" date="2023" name="Access Microbiol">
        <title>De-novo genome assembly for Akanthomyces muscarius, a biocontrol agent of insect agricultural pests.</title>
        <authorList>
            <person name="Erdos Z."/>
            <person name="Studholme D.J."/>
            <person name="Raymond B."/>
            <person name="Sharma M."/>
        </authorList>
    </citation>
    <scope>NUCLEOTIDE SEQUENCE</scope>
    <source>
        <strain evidence="8">Ve6</strain>
    </source>
</reference>
<evidence type="ECO:0000256" key="4">
    <source>
        <dbReference type="ARBA" id="ARBA00022737"/>
    </source>
</evidence>
<dbReference type="InterPro" id="IPR050693">
    <property type="entry name" value="Hsp70_NEF-Inhibitors"/>
</dbReference>